<dbReference type="Proteomes" id="UP000664144">
    <property type="component" value="Unassembled WGS sequence"/>
</dbReference>
<sequence length="91" mass="10139">MPDIRSTGTFELNQTINPALSNPDPAYASFSFNRPRPTQLYRTGPTATGRLIVTRFDTVARIVAGTFEFTAERANAPTVRISEGRFDLKFN</sequence>
<dbReference type="AlphaFoldDB" id="A0A939JBA3"/>
<reference evidence="1" key="1">
    <citation type="submission" date="2021-03" db="EMBL/GenBank/DDBJ databases">
        <authorList>
            <person name="Kim M.K."/>
        </authorList>
    </citation>
    <scope>NUCLEOTIDE SEQUENCE</scope>
    <source>
        <strain evidence="1">BT186</strain>
    </source>
</reference>
<evidence type="ECO:0000313" key="2">
    <source>
        <dbReference type="Proteomes" id="UP000664144"/>
    </source>
</evidence>
<organism evidence="1 2">
    <name type="scientific">Hymenobacter telluris</name>
    <dbReference type="NCBI Taxonomy" id="2816474"/>
    <lineage>
        <taxon>Bacteria</taxon>
        <taxon>Pseudomonadati</taxon>
        <taxon>Bacteroidota</taxon>
        <taxon>Cytophagia</taxon>
        <taxon>Cytophagales</taxon>
        <taxon>Hymenobacteraceae</taxon>
        <taxon>Hymenobacter</taxon>
    </lineage>
</organism>
<accession>A0A939JBA3</accession>
<protein>
    <submittedName>
        <fullName evidence="1">Uncharacterized protein</fullName>
    </submittedName>
</protein>
<keyword evidence="2" id="KW-1185">Reference proteome</keyword>
<gene>
    <name evidence="1" type="ORF">J0X19_22325</name>
</gene>
<proteinExistence type="predicted"/>
<dbReference type="EMBL" id="JAFLQZ010000022">
    <property type="protein sequence ID" value="MBO0360714.1"/>
    <property type="molecule type" value="Genomic_DNA"/>
</dbReference>
<name>A0A939JBA3_9BACT</name>
<evidence type="ECO:0000313" key="1">
    <source>
        <dbReference type="EMBL" id="MBO0360714.1"/>
    </source>
</evidence>
<comment type="caution">
    <text evidence="1">The sequence shown here is derived from an EMBL/GenBank/DDBJ whole genome shotgun (WGS) entry which is preliminary data.</text>
</comment>